<dbReference type="SUPFAM" id="SSF56235">
    <property type="entry name" value="N-terminal nucleophile aminohydrolases (Ntn hydrolases)"/>
    <property type="match status" value="1"/>
</dbReference>
<dbReference type="EMBL" id="RCCT01000004">
    <property type="protein sequence ID" value="RLK03561.1"/>
    <property type="molecule type" value="Genomic_DNA"/>
</dbReference>
<dbReference type="Proteomes" id="UP000271700">
    <property type="component" value="Unassembled WGS sequence"/>
</dbReference>
<evidence type="ECO:0000313" key="3">
    <source>
        <dbReference type="Proteomes" id="UP000271700"/>
    </source>
</evidence>
<dbReference type="OrthoDB" id="9765475at2"/>
<dbReference type="Gene3D" id="3.60.20.10">
    <property type="entry name" value="Glutamine Phosphoribosylpyrophosphate, subunit 1, domain 1"/>
    <property type="match status" value="1"/>
</dbReference>
<dbReference type="AlphaFoldDB" id="A0A497Z588"/>
<dbReference type="SUPFAM" id="SSF52402">
    <property type="entry name" value="Adenine nucleotide alpha hydrolases-like"/>
    <property type="match status" value="1"/>
</dbReference>
<accession>A0A497Z588</accession>
<feature type="domain" description="Glutamine amidotransferase type-2" evidence="1">
    <location>
        <begin position="2"/>
        <end position="244"/>
    </location>
</feature>
<evidence type="ECO:0000259" key="1">
    <source>
        <dbReference type="PROSITE" id="PS51278"/>
    </source>
</evidence>
<dbReference type="Gene3D" id="3.40.50.620">
    <property type="entry name" value="HUPs"/>
    <property type="match status" value="1"/>
</dbReference>
<proteinExistence type="predicted"/>
<evidence type="ECO:0000313" key="2">
    <source>
        <dbReference type="EMBL" id="RLK03561.1"/>
    </source>
</evidence>
<dbReference type="InterPro" id="IPR017932">
    <property type="entry name" value="GATase_2_dom"/>
</dbReference>
<comment type="caution">
    <text evidence="2">The sequence shown here is derived from an EMBL/GenBank/DDBJ whole genome shotgun (WGS) entry which is preliminary data.</text>
</comment>
<dbReference type="InterPro" id="IPR014729">
    <property type="entry name" value="Rossmann-like_a/b/a_fold"/>
</dbReference>
<sequence>MCGIFCLSLDANHNLDAAILTRLTREMLLIAERRGREAAGVCTYQNGRTFYIKRPSSASAIVRGPEFAEFSQKAFVNPDNGGVAIIGHARLVTNGLRAFHDNNQPFDDKGFVGVHNGVIVNHSEFFAPDLPVPELDSLAIPTRLRHHLDAGNSAEDANVATLNDLQGVVSYLMVDTVFGQIHAASNNGSLYEARLMRDGAPVGRILMSEREMLRLMEAHLASVGIQKGDVRRYDPGTVDSWCVTDDQKAIKPAATTKPVDLSALTDPRKAELRRCTNCLLPHTMPFIEFDDAGVCNWCRNSLLTPLKERDELDAQLEKLRNIIDRPNCLMAVSGGRDSCYGLHVAKTELGLNPIAFTYDWGMVTDLARRNTSRVCAKLGIEHIIVSADIPRKQENIRKNIEAWLKRPELGMVPIFTAGDKQFYQHANRLQKELDVPAIIFCENGRYEKTWFKAGFAGINEGNRRLWNLSMIEKFRYMSYYAGQFLRNPAYLNRSLLDSIEAFISSYFLKHDYIQLFDYIPWEEETVERVLIDEYGFEVPEGCPTTWRIGDGTAPFYNFIYRTVAGFTEFDTFRSNQIRDGKITREFGAERIQIENEPRMDDLREYLATVGVNFDKAMTRILSIPRRY</sequence>
<keyword evidence="2" id="KW-0315">Glutamine amidotransferase</keyword>
<dbReference type="CDD" id="cd00352">
    <property type="entry name" value="Gn_AT_II"/>
    <property type="match status" value="1"/>
</dbReference>
<protein>
    <submittedName>
        <fullName evidence="2">Glutamine amidotransferase-like protein</fullName>
    </submittedName>
</protein>
<dbReference type="PROSITE" id="PS51278">
    <property type="entry name" value="GATASE_TYPE_2"/>
    <property type="match status" value="1"/>
</dbReference>
<organism evidence="2 3">
    <name type="scientific">Ruegeria conchae</name>
    <dbReference type="NCBI Taxonomy" id="981384"/>
    <lineage>
        <taxon>Bacteria</taxon>
        <taxon>Pseudomonadati</taxon>
        <taxon>Pseudomonadota</taxon>
        <taxon>Alphaproteobacteria</taxon>
        <taxon>Rhodobacterales</taxon>
        <taxon>Roseobacteraceae</taxon>
        <taxon>Ruegeria</taxon>
    </lineage>
</organism>
<keyword evidence="2" id="KW-0808">Transferase</keyword>
<dbReference type="RefSeq" id="WP_010443077.1">
    <property type="nucleotide sequence ID" value="NZ_AEYW01000022.1"/>
</dbReference>
<reference evidence="2 3" key="1">
    <citation type="submission" date="2018-10" db="EMBL/GenBank/DDBJ databases">
        <title>Genomic Encyclopedia of Archaeal and Bacterial Type Strains, Phase II (KMG-II): from individual species to whole genera.</title>
        <authorList>
            <person name="Goeker M."/>
        </authorList>
    </citation>
    <scope>NUCLEOTIDE SEQUENCE [LARGE SCALE GENOMIC DNA]</scope>
    <source>
        <strain evidence="2 3">DSM 29317</strain>
    </source>
</reference>
<name>A0A497Z588_9RHOB</name>
<dbReference type="STRING" id="981384.GCA_000192475_00700"/>
<gene>
    <name evidence="2" type="ORF">CLV75_2936</name>
</gene>
<dbReference type="InterPro" id="IPR029055">
    <property type="entry name" value="Ntn_hydrolases_N"/>
</dbReference>
<keyword evidence="3" id="KW-1185">Reference proteome</keyword>
<dbReference type="GO" id="GO:0016740">
    <property type="term" value="F:transferase activity"/>
    <property type="evidence" value="ECO:0007669"/>
    <property type="project" value="UniProtKB-KW"/>
</dbReference>